<organism evidence="2 3">
    <name type="scientific">Trifolium medium</name>
    <dbReference type="NCBI Taxonomy" id="97028"/>
    <lineage>
        <taxon>Eukaryota</taxon>
        <taxon>Viridiplantae</taxon>
        <taxon>Streptophyta</taxon>
        <taxon>Embryophyta</taxon>
        <taxon>Tracheophyta</taxon>
        <taxon>Spermatophyta</taxon>
        <taxon>Magnoliopsida</taxon>
        <taxon>eudicotyledons</taxon>
        <taxon>Gunneridae</taxon>
        <taxon>Pentapetalae</taxon>
        <taxon>rosids</taxon>
        <taxon>fabids</taxon>
        <taxon>Fabales</taxon>
        <taxon>Fabaceae</taxon>
        <taxon>Papilionoideae</taxon>
        <taxon>50 kb inversion clade</taxon>
        <taxon>NPAAA clade</taxon>
        <taxon>Hologalegina</taxon>
        <taxon>IRL clade</taxon>
        <taxon>Trifolieae</taxon>
        <taxon>Trifolium</taxon>
    </lineage>
</organism>
<dbReference type="Proteomes" id="UP000265520">
    <property type="component" value="Unassembled WGS sequence"/>
</dbReference>
<evidence type="ECO:0000256" key="1">
    <source>
        <dbReference type="SAM" id="MobiDB-lite"/>
    </source>
</evidence>
<reference evidence="2 3" key="1">
    <citation type="journal article" date="2018" name="Front. Plant Sci.">
        <title>Red Clover (Trifolium pratense) and Zigzag Clover (T. medium) - A Picture of Genomic Similarities and Differences.</title>
        <authorList>
            <person name="Dluhosova J."/>
            <person name="Istvanek J."/>
            <person name="Nedelnik J."/>
            <person name="Repkova J."/>
        </authorList>
    </citation>
    <scope>NUCLEOTIDE SEQUENCE [LARGE SCALE GENOMIC DNA]</scope>
    <source>
        <strain evidence="3">cv. 10/8</strain>
        <tissue evidence="2">Leaf</tissue>
    </source>
</reference>
<name>A0A392U3N5_9FABA</name>
<dbReference type="AlphaFoldDB" id="A0A392U3N5"/>
<accession>A0A392U3N5</accession>
<proteinExistence type="predicted"/>
<sequence length="83" mass="8773">WLSYLAKSKQKKLEPEAVVSPEVQLIVGETDVAKGTKRKKRGDVTKPSKVLKKGSGSSSQVIDLEVGGGSQPSSPQPKGSRAL</sequence>
<feature type="non-terminal residue" evidence="2">
    <location>
        <position position="83"/>
    </location>
</feature>
<dbReference type="EMBL" id="LXQA010729717">
    <property type="protein sequence ID" value="MCI68051.1"/>
    <property type="molecule type" value="Genomic_DNA"/>
</dbReference>
<evidence type="ECO:0000313" key="3">
    <source>
        <dbReference type="Proteomes" id="UP000265520"/>
    </source>
</evidence>
<protein>
    <submittedName>
        <fullName evidence="2">Uncharacterized protein</fullName>
    </submittedName>
</protein>
<feature type="region of interest" description="Disordered" evidence="1">
    <location>
        <begin position="34"/>
        <end position="83"/>
    </location>
</feature>
<feature type="non-terminal residue" evidence="2">
    <location>
        <position position="1"/>
    </location>
</feature>
<evidence type="ECO:0000313" key="2">
    <source>
        <dbReference type="EMBL" id="MCI68051.1"/>
    </source>
</evidence>
<keyword evidence="3" id="KW-1185">Reference proteome</keyword>
<feature type="compositionally biased region" description="Low complexity" evidence="1">
    <location>
        <begin position="71"/>
        <end position="83"/>
    </location>
</feature>
<comment type="caution">
    <text evidence="2">The sequence shown here is derived from an EMBL/GenBank/DDBJ whole genome shotgun (WGS) entry which is preliminary data.</text>
</comment>